<dbReference type="SUPFAM" id="SSF53098">
    <property type="entry name" value="Ribonuclease H-like"/>
    <property type="match status" value="1"/>
</dbReference>
<sequence length="199" mass="23243">MHGDLIHMLPSNLHALTLPWLFFVWHIDIIGKISPKASNGYEFILVAINYFTKWVEAALYTKLTSARVANFIKSCIICHYGHGIQHHRSLAYKLQTSGVVEVANKNVKRILKKMIKISRDWPEKLFFALWAYHTSFRIFIGTIPYCLVYSMEAIFPIEIKIGSLRVVLEQHIYETEWTQAQFDQLNLLDERRLRAVDHV</sequence>
<dbReference type="EMBL" id="QGNW01000847">
    <property type="protein sequence ID" value="RVW60743.1"/>
    <property type="molecule type" value="Genomic_DNA"/>
</dbReference>
<reference evidence="1 2" key="1">
    <citation type="journal article" date="2018" name="PLoS Genet.">
        <title>Population sequencing reveals clonal diversity and ancestral inbreeding in the grapevine cultivar Chardonnay.</title>
        <authorList>
            <person name="Roach M.J."/>
            <person name="Johnson D.L."/>
            <person name="Bohlmann J."/>
            <person name="van Vuuren H.J."/>
            <person name="Jones S.J."/>
            <person name="Pretorius I.S."/>
            <person name="Schmidt S.A."/>
            <person name="Borneman A.R."/>
        </authorList>
    </citation>
    <scope>NUCLEOTIDE SEQUENCE [LARGE SCALE GENOMIC DNA]</scope>
    <source>
        <strain evidence="2">cv. Chardonnay</strain>
        <tissue evidence="1">Leaf</tissue>
    </source>
</reference>
<dbReference type="Gene3D" id="3.30.420.10">
    <property type="entry name" value="Ribonuclease H-like superfamily/Ribonuclease H"/>
    <property type="match status" value="2"/>
</dbReference>
<name>A0A438FL74_VITVI</name>
<dbReference type="PANTHER" id="PTHR48475">
    <property type="entry name" value="RIBONUCLEASE H"/>
    <property type="match status" value="1"/>
</dbReference>
<dbReference type="InterPro" id="IPR036397">
    <property type="entry name" value="RNaseH_sf"/>
</dbReference>
<dbReference type="Proteomes" id="UP000288805">
    <property type="component" value="Unassembled WGS sequence"/>
</dbReference>
<evidence type="ECO:0000313" key="1">
    <source>
        <dbReference type="EMBL" id="RVW60743.1"/>
    </source>
</evidence>
<evidence type="ECO:0008006" key="3">
    <source>
        <dbReference type="Google" id="ProtNLM"/>
    </source>
</evidence>
<proteinExistence type="predicted"/>
<protein>
    <recommendedName>
        <fullName evidence="3">Integrase catalytic domain-containing protein</fullName>
    </recommendedName>
</protein>
<dbReference type="AlphaFoldDB" id="A0A438FL74"/>
<dbReference type="InterPro" id="IPR012337">
    <property type="entry name" value="RNaseH-like_sf"/>
</dbReference>
<dbReference type="GO" id="GO:0003676">
    <property type="term" value="F:nucleic acid binding"/>
    <property type="evidence" value="ECO:0007669"/>
    <property type="project" value="InterPro"/>
</dbReference>
<organism evidence="1 2">
    <name type="scientific">Vitis vinifera</name>
    <name type="common">Grape</name>
    <dbReference type="NCBI Taxonomy" id="29760"/>
    <lineage>
        <taxon>Eukaryota</taxon>
        <taxon>Viridiplantae</taxon>
        <taxon>Streptophyta</taxon>
        <taxon>Embryophyta</taxon>
        <taxon>Tracheophyta</taxon>
        <taxon>Spermatophyta</taxon>
        <taxon>Magnoliopsida</taxon>
        <taxon>eudicotyledons</taxon>
        <taxon>Gunneridae</taxon>
        <taxon>Pentapetalae</taxon>
        <taxon>rosids</taxon>
        <taxon>Vitales</taxon>
        <taxon>Vitaceae</taxon>
        <taxon>Viteae</taxon>
        <taxon>Vitis</taxon>
    </lineage>
</organism>
<gene>
    <name evidence="1" type="ORF">CK203_053029</name>
</gene>
<evidence type="ECO:0000313" key="2">
    <source>
        <dbReference type="Proteomes" id="UP000288805"/>
    </source>
</evidence>
<comment type="caution">
    <text evidence="1">The sequence shown here is derived from an EMBL/GenBank/DDBJ whole genome shotgun (WGS) entry which is preliminary data.</text>
</comment>
<dbReference type="PANTHER" id="PTHR48475:SF1">
    <property type="entry name" value="RNASE H TYPE-1 DOMAIN-CONTAINING PROTEIN"/>
    <property type="match status" value="1"/>
</dbReference>
<accession>A0A438FL74</accession>